<dbReference type="GO" id="GO:0004523">
    <property type="term" value="F:RNA-DNA hybrid ribonuclease activity"/>
    <property type="evidence" value="ECO:0007669"/>
    <property type="project" value="InterPro"/>
</dbReference>
<dbReference type="InterPro" id="IPR036397">
    <property type="entry name" value="RNaseH_sf"/>
</dbReference>
<accession>A0A385INI5</accession>
<name>A0A385INI5_9CAUD</name>
<organism evidence="2 3">
    <name type="scientific">Salmonella phage Sw2</name>
    <dbReference type="NCBI Taxonomy" id="2316014"/>
    <lineage>
        <taxon>Viruses</taxon>
        <taxon>Duplodnaviria</taxon>
        <taxon>Heunggongvirae</taxon>
        <taxon>Uroviricota</taxon>
        <taxon>Caudoviricetes</taxon>
        <taxon>Demerecviridae</taxon>
        <taxon>Markadamsvirinae</taxon>
        <taxon>Epseptimavirus</taxon>
        <taxon>Epseptimavirus Sw2</taxon>
    </lineage>
</organism>
<evidence type="ECO:0000313" key="2">
    <source>
        <dbReference type="EMBL" id="AXY85033.1"/>
    </source>
</evidence>
<proteinExistence type="predicted"/>
<keyword evidence="3" id="KW-1185">Reference proteome</keyword>
<dbReference type="GO" id="GO:0003676">
    <property type="term" value="F:nucleic acid binding"/>
    <property type="evidence" value="ECO:0007669"/>
    <property type="project" value="InterPro"/>
</dbReference>
<evidence type="ECO:0000259" key="1">
    <source>
        <dbReference type="PROSITE" id="PS50879"/>
    </source>
</evidence>
<dbReference type="InterPro" id="IPR002156">
    <property type="entry name" value="RNaseH_domain"/>
</dbReference>
<evidence type="ECO:0000313" key="3">
    <source>
        <dbReference type="Proteomes" id="UP000262764"/>
    </source>
</evidence>
<dbReference type="EMBL" id="MH631454">
    <property type="protein sequence ID" value="AXY85033.1"/>
    <property type="molecule type" value="Genomic_DNA"/>
</dbReference>
<dbReference type="SUPFAM" id="SSF53098">
    <property type="entry name" value="Ribonuclease H-like"/>
    <property type="match status" value="1"/>
</dbReference>
<gene>
    <name evidence="2" type="ORF">CPT_Sw2_131</name>
</gene>
<reference evidence="2" key="1">
    <citation type="submission" date="2018-07" db="EMBL/GenBank/DDBJ databases">
        <title>Complete genome of Salmonella siphophage Sw2.</title>
        <authorList>
            <person name="Nguyen Q.X."/>
            <person name="Xie Y."/>
            <person name="Liu M."/>
            <person name="Gill J."/>
        </authorList>
    </citation>
    <scope>NUCLEOTIDE SEQUENCE [LARGE SCALE GENOMIC DNA]</scope>
</reference>
<dbReference type="Proteomes" id="UP000262764">
    <property type="component" value="Segment"/>
</dbReference>
<protein>
    <submittedName>
        <fullName evidence="2">RNase H</fullName>
    </submittedName>
</protein>
<dbReference type="InterPro" id="IPR012337">
    <property type="entry name" value="RNaseH-like_sf"/>
</dbReference>
<dbReference type="PROSITE" id="PS50879">
    <property type="entry name" value="RNASE_H_1"/>
    <property type="match status" value="1"/>
</dbReference>
<sequence>MAEERMEEGDGETPLNLELWQEAFKLTQQYINFHDTNPTFVKVKGHSGIRGNEEVDALCNTVITEQELAEM</sequence>
<dbReference type="Gene3D" id="3.30.420.10">
    <property type="entry name" value="Ribonuclease H-like superfamily/Ribonuclease H"/>
    <property type="match status" value="1"/>
</dbReference>
<feature type="domain" description="RNase H type-1" evidence="1">
    <location>
        <begin position="1"/>
        <end position="64"/>
    </location>
</feature>